<name>A0ABT7MUT5_9MICO</name>
<keyword evidence="2" id="KW-1185">Reference proteome</keyword>
<accession>A0ABT7MUT5</accession>
<reference evidence="1 2" key="1">
    <citation type="submission" date="2023-06" db="EMBL/GenBank/DDBJ databases">
        <title>Microbacterium sp. nov., isolated from a waste landfill.</title>
        <authorList>
            <person name="Wen W."/>
        </authorList>
    </citation>
    <scope>NUCLEOTIDE SEQUENCE [LARGE SCALE GENOMIC DNA]</scope>
    <source>
        <strain evidence="1 2">ASV49</strain>
    </source>
</reference>
<organism evidence="1 2">
    <name type="scientific">Microbacterium candidum</name>
    <dbReference type="NCBI Taxonomy" id="3041922"/>
    <lineage>
        <taxon>Bacteria</taxon>
        <taxon>Bacillati</taxon>
        <taxon>Actinomycetota</taxon>
        <taxon>Actinomycetes</taxon>
        <taxon>Micrococcales</taxon>
        <taxon>Microbacteriaceae</taxon>
        <taxon>Microbacterium</taxon>
    </lineage>
</organism>
<proteinExistence type="predicted"/>
<evidence type="ECO:0000313" key="1">
    <source>
        <dbReference type="EMBL" id="MDL9978216.1"/>
    </source>
</evidence>
<evidence type="ECO:0000313" key="2">
    <source>
        <dbReference type="Proteomes" id="UP001235064"/>
    </source>
</evidence>
<dbReference type="EMBL" id="JASXSZ010000001">
    <property type="protein sequence ID" value="MDL9978216.1"/>
    <property type="molecule type" value="Genomic_DNA"/>
</dbReference>
<dbReference type="Proteomes" id="UP001235064">
    <property type="component" value="Unassembled WGS sequence"/>
</dbReference>
<gene>
    <name evidence="1" type="ORF">QSV35_02620</name>
</gene>
<sequence>MSARLQLRLPGEWFALDPRDEETAAAQIAAIARDVAGTADDAAIARARVRETFGEVVRSAREAEAEKVLVCREIAGMPIPASITVHLPDGMRMSPAIGTSSAAVIETLEAAFRELDVEGIDDATRLGSPGGDVLRLLTTGYEAVEEEGERLEIHRLRADYWYAVPGTKDVLLVSMTTALGDIPNLMVQFFDAIATAAYFEPEAA</sequence>
<dbReference type="RefSeq" id="WP_286286423.1">
    <property type="nucleotide sequence ID" value="NZ_JASXSZ010000001.1"/>
</dbReference>
<comment type="caution">
    <text evidence="1">The sequence shown here is derived from an EMBL/GenBank/DDBJ whole genome shotgun (WGS) entry which is preliminary data.</text>
</comment>
<evidence type="ECO:0008006" key="3">
    <source>
        <dbReference type="Google" id="ProtNLM"/>
    </source>
</evidence>
<protein>
    <recommendedName>
        <fullName evidence="3">DUF1795 domain-containing protein</fullName>
    </recommendedName>
</protein>